<keyword evidence="1" id="KW-0812">Transmembrane</keyword>
<keyword evidence="3" id="KW-1185">Reference proteome</keyword>
<reference evidence="2 3" key="1">
    <citation type="submission" date="2021-01" db="EMBL/GenBank/DDBJ databases">
        <title>Whole genome shotgun sequence of Actinoplanes couchii NBRC 106145.</title>
        <authorList>
            <person name="Komaki H."/>
            <person name="Tamura T."/>
        </authorList>
    </citation>
    <scope>NUCLEOTIDE SEQUENCE [LARGE SCALE GENOMIC DNA]</scope>
    <source>
        <strain evidence="2 3">NBRC 106145</strain>
    </source>
</reference>
<dbReference type="EMBL" id="BOMG01000027">
    <property type="protein sequence ID" value="GID53382.1"/>
    <property type="molecule type" value="Genomic_DNA"/>
</dbReference>
<feature type="transmembrane region" description="Helical" evidence="1">
    <location>
        <begin position="47"/>
        <end position="65"/>
    </location>
</feature>
<accession>A0ABQ3X4E7</accession>
<dbReference type="RefSeq" id="WP_203794279.1">
    <property type="nucleotide sequence ID" value="NZ_BAAAQE010000016.1"/>
</dbReference>
<organism evidence="2 3">
    <name type="scientific">Actinoplanes couchii</name>
    <dbReference type="NCBI Taxonomy" id="403638"/>
    <lineage>
        <taxon>Bacteria</taxon>
        <taxon>Bacillati</taxon>
        <taxon>Actinomycetota</taxon>
        <taxon>Actinomycetes</taxon>
        <taxon>Micromonosporales</taxon>
        <taxon>Micromonosporaceae</taxon>
        <taxon>Actinoplanes</taxon>
    </lineage>
</organism>
<sequence>MVKNGAGSPQLKGWLAMSAGLLAMTLGGVWTLQGLGYLGGGLMSGKSFWAVVGGVVFAAGLLLVVRGMRRRTAGHQDPG</sequence>
<keyword evidence="1" id="KW-1133">Transmembrane helix</keyword>
<feature type="transmembrane region" description="Helical" evidence="1">
    <location>
        <begin position="12"/>
        <end position="35"/>
    </location>
</feature>
<proteinExistence type="predicted"/>
<evidence type="ECO:0000313" key="2">
    <source>
        <dbReference type="EMBL" id="GID53382.1"/>
    </source>
</evidence>
<comment type="caution">
    <text evidence="2">The sequence shown here is derived from an EMBL/GenBank/DDBJ whole genome shotgun (WGS) entry which is preliminary data.</text>
</comment>
<gene>
    <name evidence="2" type="ORF">Aco03nite_017860</name>
</gene>
<evidence type="ECO:0000256" key="1">
    <source>
        <dbReference type="SAM" id="Phobius"/>
    </source>
</evidence>
<protein>
    <recommendedName>
        <fullName evidence="4">Integral membrane protein</fullName>
    </recommendedName>
</protein>
<keyword evidence="1" id="KW-0472">Membrane</keyword>
<name>A0ABQ3X4E7_9ACTN</name>
<dbReference type="Proteomes" id="UP000612282">
    <property type="component" value="Unassembled WGS sequence"/>
</dbReference>
<evidence type="ECO:0000313" key="3">
    <source>
        <dbReference type="Proteomes" id="UP000612282"/>
    </source>
</evidence>
<evidence type="ECO:0008006" key="4">
    <source>
        <dbReference type="Google" id="ProtNLM"/>
    </source>
</evidence>